<reference evidence="6" key="1">
    <citation type="submission" date="2008-10" db="EMBL/GenBank/DDBJ databases">
        <title>Cloning and characterization of cold regulated sequences in cypress (Cupressus sempervirens).</title>
        <authorList>
            <person name="Pedron L."/>
            <person name="Baldi P."/>
            <person name="La Porta N."/>
        </authorList>
    </citation>
    <scope>NUCLEOTIDE SEQUENCE</scope>
    <source>
        <strain evidence="6">Cyplp150</strain>
    </source>
</reference>
<accession>B6VEU2</accession>
<evidence type="ECO:0000313" key="6">
    <source>
        <dbReference type="EMBL" id="ACJ09671.1"/>
    </source>
</evidence>
<evidence type="ECO:0000256" key="2">
    <source>
        <dbReference type="ARBA" id="ARBA00004173"/>
    </source>
</evidence>
<dbReference type="PANTHER" id="PTHR45688">
    <property type="match status" value="1"/>
</dbReference>
<dbReference type="PANTHER" id="PTHR45688:SF3">
    <property type="entry name" value="ALANINE--GLYOXYLATE AMINOTRANSFERASE 2, MITOCHONDRIAL"/>
    <property type="match status" value="1"/>
</dbReference>
<protein>
    <submittedName>
        <fullName evidence="6">Putative alanine:glyoxylate aminotransferase</fullName>
    </submittedName>
</protein>
<feature type="non-terminal residue" evidence="6">
    <location>
        <position position="158"/>
    </location>
</feature>
<dbReference type="SUPFAM" id="SSF53383">
    <property type="entry name" value="PLP-dependent transferases"/>
    <property type="match status" value="1"/>
</dbReference>
<name>B6VEU2_CUPSE</name>
<keyword evidence="4 6" id="KW-0032">Aminotransferase</keyword>
<dbReference type="InterPro" id="IPR015424">
    <property type="entry name" value="PyrdxlP-dep_Trfase"/>
</dbReference>
<proteinExistence type="evidence at transcript level"/>
<evidence type="ECO:0000256" key="1">
    <source>
        <dbReference type="ARBA" id="ARBA00001933"/>
    </source>
</evidence>
<comment type="similarity">
    <text evidence="3">Belongs to the class-III pyridoxal-phosphate-dependent aminotransferase family.</text>
</comment>
<dbReference type="AlphaFoldDB" id="B6VEU2"/>
<evidence type="ECO:0000256" key="5">
    <source>
        <dbReference type="ARBA" id="ARBA00022679"/>
    </source>
</evidence>
<evidence type="ECO:0000256" key="3">
    <source>
        <dbReference type="ARBA" id="ARBA00008954"/>
    </source>
</evidence>
<dbReference type="Gene3D" id="3.40.640.10">
    <property type="entry name" value="Type I PLP-dependent aspartate aminotransferase-like (Major domain)"/>
    <property type="match status" value="1"/>
</dbReference>
<dbReference type="GO" id="GO:0019481">
    <property type="term" value="P:L-alanine catabolic process, by transamination"/>
    <property type="evidence" value="ECO:0007669"/>
    <property type="project" value="TreeGrafter"/>
</dbReference>
<keyword evidence="5 6" id="KW-0808">Transferase</keyword>
<dbReference type="EMBL" id="FJ380032">
    <property type="protein sequence ID" value="ACJ09671.1"/>
    <property type="molecule type" value="mRNA"/>
</dbReference>
<dbReference type="GO" id="GO:0008453">
    <property type="term" value="F:alanine-glyoxylate transaminase activity"/>
    <property type="evidence" value="ECO:0007669"/>
    <property type="project" value="TreeGrafter"/>
</dbReference>
<feature type="non-terminal residue" evidence="6">
    <location>
        <position position="1"/>
    </location>
</feature>
<dbReference type="GO" id="GO:0005739">
    <property type="term" value="C:mitochondrion"/>
    <property type="evidence" value="ECO:0007669"/>
    <property type="project" value="UniProtKB-SubCell"/>
</dbReference>
<dbReference type="InterPro" id="IPR015421">
    <property type="entry name" value="PyrdxlP-dep_Trfase_major"/>
</dbReference>
<comment type="subcellular location">
    <subcellularLocation>
        <location evidence="2">Mitochondrion</location>
    </subcellularLocation>
</comment>
<sequence>SHAITVQSKLLQHATTILHHAIGDAEALAAMRGNLTVVYVHSGSEANELAMMMTSYTGSDEMTLSNAHGGRSNTIGLTALNTWKYALPDIHHVVSPDPYRGVGSDGSDADVQDHIEYGTSGVAGLIAETIQVGRAVALAPGYESVDDVRSADGVCIAD</sequence>
<comment type="cofactor">
    <cofactor evidence="1">
        <name>pyridoxal 5'-phosphate</name>
        <dbReference type="ChEBI" id="CHEBI:597326"/>
    </cofactor>
</comment>
<evidence type="ECO:0000256" key="4">
    <source>
        <dbReference type="ARBA" id="ARBA00022576"/>
    </source>
</evidence>
<dbReference type="GO" id="GO:0009436">
    <property type="term" value="P:glyoxylate catabolic process"/>
    <property type="evidence" value="ECO:0007669"/>
    <property type="project" value="TreeGrafter"/>
</dbReference>
<organism evidence="6">
    <name type="scientific">Cupressus sempervirens</name>
    <name type="common">Italian cypress</name>
    <dbReference type="NCBI Taxonomy" id="13469"/>
    <lineage>
        <taxon>Eukaryota</taxon>
        <taxon>Viridiplantae</taxon>
        <taxon>Streptophyta</taxon>
        <taxon>Embryophyta</taxon>
        <taxon>Tracheophyta</taxon>
        <taxon>Spermatophyta</taxon>
        <taxon>Pinopsida</taxon>
        <taxon>Pinidae</taxon>
        <taxon>Conifers II</taxon>
        <taxon>Cupressales</taxon>
        <taxon>Cupressaceae</taxon>
        <taxon>Cupressus</taxon>
    </lineage>
</organism>